<keyword evidence="1 2" id="KW-0694">RNA-binding</keyword>
<name>A0AAN6NE75_9PEZI</name>
<dbReference type="InterPro" id="IPR035979">
    <property type="entry name" value="RBD_domain_sf"/>
</dbReference>
<evidence type="ECO:0000256" key="3">
    <source>
        <dbReference type="SAM" id="MobiDB-lite"/>
    </source>
</evidence>
<dbReference type="InterPro" id="IPR051229">
    <property type="entry name" value="ALYREF_mRNA_export"/>
</dbReference>
<dbReference type="SUPFAM" id="SSF54928">
    <property type="entry name" value="RNA-binding domain, RBD"/>
    <property type="match status" value="1"/>
</dbReference>
<sequence>MSSKLDRSLDELLASRKGGPGNRRSGRRTSAANRPAATTPAGGVQKKTKPARSGAKPTPAKGSGLIGESKIMVSNLPKDVSEGQIKEYFQQSIGQVKKVELSYGPGGVSRGIAHVTFHQADGASKAFTALNGLLIDNRPIKVEVVVASADLIPQPKTLAQRIAPPKAQPKSAAAVKHGANAAKGGVVVGKAGKRLPKKGKNSRPAKKTAEELDSEMADYFDSANNNNAGNANNNAAPAATNSGDAPMEDEIL</sequence>
<dbReference type="Gene3D" id="3.30.70.330">
    <property type="match status" value="1"/>
</dbReference>
<dbReference type="PANTHER" id="PTHR19965">
    <property type="entry name" value="RNA AND EXPORT FACTOR BINDING PROTEIN"/>
    <property type="match status" value="1"/>
</dbReference>
<dbReference type="EMBL" id="MU853765">
    <property type="protein sequence ID" value="KAK3943439.1"/>
    <property type="molecule type" value="Genomic_DNA"/>
</dbReference>
<dbReference type="AlphaFoldDB" id="A0AAN6NE75"/>
<organism evidence="5 6">
    <name type="scientific">Diplogelasinospora grovesii</name>
    <dbReference type="NCBI Taxonomy" id="303347"/>
    <lineage>
        <taxon>Eukaryota</taxon>
        <taxon>Fungi</taxon>
        <taxon>Dikarya</taxon>
        <taxon>Ascomycota</taxon>
        <taxon>Pezizomycotina</taxon>
        <taxon>Sordariomycetes</taxon>
        <taxon>Sordariomycetidae</taxon>
        <taxon>Sordariales</taxon>
        <taxon>Diplogelasinosporaceae</taxon>
        <taxon>Diplogelasinospora</taxon>
    </lineage>
</organism>
<feature type="compositionally biased region" description="Low complexity" evidence="3">
    <location>
        <begin position="223"/>
        <end position="241"/>
    </location>
</feature>
<evidence type="ECO:0000313" key="6">
    <source>
        <dbReference type="Proteomes" id="UP001303473"/>
    </source>
</evidence>
<dbReference type="PANTHER" id="PTHR19965:SF35">
    <property type="entry name" value="RNA ANNEALING PROTEIN YRA1"/>
    <property type="match status" value="1"/>
</dbReference>
<dbReference type="GO" id="GO:0005634">
    <property type="term" value="C:nucleus"/>
    <property type="evidence" value="ECO:0007669"/>
    <property type="project" value="TreeGrafter"/>
</dbReference>
<feature type="domain" description="RRM" evidence="4">
    <location>
        <begin position="69"/>
        <end position="147"/>
    </location>
</feature>
<feature type="compositionally biased region" description="Basic and acidic residues" evidence="3">
    <location>
        <begin position="1"/>
        <end position="14"/>
    </location>
</feature>
<feature type="region of interest" description="Disordered" evidence="3">
    <location>
        <begin position="189"/>
        <end position="252"/>
    </location>
</feature>
<dbReference type="GO" id="GO:0003729">
    <property type="term" value="F:mRNA binding"/>
    <property type="evidence" value="ECO:0007669"/>
    <property type="project" value="TreeGrafter"/>
</dbReference>
<feature type="region of interest" description="Disordered" evidence="3">
    <location>
        <begin position="1"/>
        <end position="66"/>
    </location>
</feature>
<protein>
    <recommendedName>
        <fullName evidence="4">RRM domain-containing protein</fullName>
    </recommendedName>
</protein>
<keyword evidence="6" id="KW-1185">Reference proteome</keyword>
<dbReference type="InterPro" id="IPR000504">
    <property type="entry name" value="RRM_dom"/>
</dbReference>
<evidence type="ECO:0000313" key="5">
    <source>
        <dbReference type="EMBL" id="KAK3943439.1"/>
    </source>
</evidence>
<accession>A0AAN6NE75</accession>
<dbReference type="InterPro" id="IPR025715">
    <property type="entry name" value="FoP_C"/>
</dbReference>
<feature type="compositionally biased region" description="Basic residues" evidence="3">
    <location>
        <begin position="191"/>
        <end position="206"/>
    </location>
</feature>
<reference evidence="6" key="1">
    <citation type="journal article" date="2023" name="Mol. Phylogenet. Evol.">
        <title>Genome-scale phylogeny and comparative genomics of the fungal order Sordariales.</title>
        <authorList>
            <person name="Hensen N."/>
            <person name="Bonometti L."/>
            <person name="Westerberg I."/>
            <person name="Brannstrom I.O."/>
            <person name="Guillou S."/>
            <person name="Cros-Aarteil S."/>
            <person name="Calhoun S."/>
            <person name="Haridas S."/>
            <person name="Kuo A."/>
            <person name="Mondo S."/>
            <person name="Pangilinan J."/>
            <person name="Riley R."/>
            <person name="LaButti K."/>
            <person name="Andreopoulos B."/>
            <person name="Lipzen A."/>
            <person name="Chen C."/>
            <person name="Yan M."/>
            <person name="Daum C."/>
            <person name="Ng V."/>
            <person name="Clum A."/>
            <person name="Steindorff A."/>
            <person name="Ohm R.A."/>
            <person name="Martin F."/>
            <person name="Silar P."/>
            <person name="Natvig D.O."/>
            <person name="Lalanne C."/>
            <person name="Gautier V."/>
            <person name="Ament-Velasquez S.L."/>
            <person name="Kruys A."/>
            <person name="Hutchinson M.I."/>
            <person name="Powell A.J."/>
            <person name="Barry K."/>
            <person name="Miller A.N."/>
            <person name="Grigoriev I.V."/>
            <person name="Debuchy R."/>
            <person name="Gladieux P."/>
            <person name="Hiltunen Thoren M."/>
            <person name="Johannesson H."/>
        </authorList>
    </citation>
    <scope>NUCLEOTIDE SEQUENCE [LARGE SCALE GENOMIC DNA]</scope>
    <source>
        <strain evidence="6">CBS 340.73</strain>
    </source>
</reference>
<dbReference type="Proteomes" id="UP001303473">
    <property type="component" value="Unassembled WGS sequence"/>
</dbReference>
<evidence type="ECO:0000256" key="1">
    <source>
        <dbReference type="ARBA" id="ARBA00022884"/>
    </source>
</evidence>
<dbReference type="SMART" id="SM00360">
    <property type="entry name" value="RRM"/>
    <property type="match status" value="1"/>
</dbReference>
<comment type="caution">
    <text evidence="5">The sequence shown here is derived from an EMBL/GenBank/DDBJ whole genome shotgun (WGS) entry which is preliminary data.</text>
</comment>
<evidence type="ECO:0000259" key="4">
    <source>
        <dbReference type="PROSITE" id="PS50102"/>
    </source>
</evidence>
<dbReference type="PROSITE" id="PS50102">
    <property type="entry name" value="RRM"/>
    <property type="match status" value="1"/>
</dbReference>
<dbReference type="SMART" id="SM01218">
    <property type="entry name" value="FoP_duplication"/>
    <property type="match status" value="1"/>
</dbReference>
<dbReference type="InterPro" id="IPR012677">
    <property type="entry name" value="Nucleotide-bd_a/b_plait_sf"/>
</dbReference>
<proteinExistence type="predicted"/>
<evidence type="ECO:0000256" key="2">
    <source>
        <dbReference type="PROSITE-ProRule" id="PRU00176"/>
    </source>
</evidence>
<gene>
    <name evidence="5" type="ORF">QBC46DRAFT_361746</name>
</gene>
<dbReference type="Pfam" id="PF00076">
    <property type="entry name" value="RRM_1"/>
    <property type="match status" value="1"/>
</dbReference>